<proteinExistence type="predicted"/>
<feature type="signal peptide" evidence="1">
    <location>
        <begin position="1"/>
        <end position="23"/>
    </location>
</feature>
<protein>
    <submittedName>
        <fullName evidence="3">PEP-CTERM sorting domain-containing protein</fullName>
    </submittedName>
</protein>
<feature type="chain" id="PRO_5047146023" evidence="1">
    <location>
        <begin position="24"/>
        <end position="249"/>
    </location>
</feature>
<dbReference type="NCBIfam" id="TIGR02595">
    <property type="entry name" value="PEP_CTERM"/>
    <property type="match status" value="1"/>
</dbReference>
<dbReference type="InterPro" id="IPR013424">
    <property type="entry name" value="Ice-binding_C"/>
</dbReference>
<keyword evidence="4" id="KW-1185">Reference proteome</keyword>
<dbReference type="Proteomes" id="UP001595840">
    <property type="component" value="Unassembled WGS sequence"/>
</dbReference>
<feature type="domain" description="Ice-binding protein C-terminal" evidence="2">
    <location>
        <begin position="225"/>
        <end position="245"/>
    </location>
</feature>
<keyword evidence="1" id="KW-0732">Signal</keyword>
<evidence type="ECO:0000256" key="1">
    <source>
        <dbReference type="SAM" id="SignalP"/>
    </source>
</evidence>
<dbReference type="RefSeq" id="WP_290260808.1">
    <property type="nucleotide sequence ID" value="NZ_JAUFQG010000004.1"/>
</dbReference>
<comment type="caution">
    <text evidence="3">The sequence shown here is derived from an EMBL/GenBank/DDBJ whole genome shotgun (WGS) entry which is preliminary data.</text>
</comment>
<name>A0ABV8V8Z9_9GAMM</name>
<dbReference type="Pfam" id="PF07589">
    <property type="entry name" value="PEP-CTERM"/>
    <property type="match status" value="1"/>
</dbReference>
<evidence type="ECO:0000313" key="3">
    <source>
        <dbReference type="EMBL" id="MFC4364400.1"/>
    </source>
</evidence>
<gene>
    <name evidence="3" type="ORF">ACFOX3_18980</name>
</gene>
<dbReference type="EMBL" id="JBHSCX010000025">
    <property type="protein sequence ID" value="MFC4364400.1"/>
    <property type="molecule type" value="Genomic_DNA"/>
</dbReference>
<accession>A0ABV8V8Z9</accession>
<reference evidence="4" key="1">
    <citation type="journal article" date="2019" name="Int. J. Syst. Evol. Microbiol.">
        <title>The Global Catalogue of Microorganisms (GCM) 10K type strain sequencing project: providing services to taxonomists for standard genome sequencing and annotation.</title>
        <authorList>
            <consortium name="The Broad Institute Genomics Platform"/>
            <consortium name="The Broad Institute Genome Sequencing Center for Infectious Disease"/>
            <person name="Wu L."/>
            <person name="Ma J."/>
        </authorList>
    </citation>
    <scope>NUCLEOTIDE SEQUENCE [LARGE SCALE GENOMIC DNA]</scope>
    <source>
        <strain evidence="4">CECT 8570</strain>
    </source>
</reference>
<organism evidence="3 4">
    <name type="scientific">Simiduia curdlanivorans</name>
    <dbReference type="NCBI Taxonomy" id="1492769"/>
    <lineage>
        <taxon>Bacteria</taxon>
        <taxon>Pseudomonadati</taxon>
        <taxon>Pseudomonadota</taxon>
        <taxon>Gammaproteobacteria</taxon>
        <taxon>Cellvibrionales</taxon>
        <taxon>Cellvibrionaceae</taxon>
        <taxon>Simiduia</taxon>
    </lineage>
</organism>
<sequence length="249" mass="26033">MQITLKATLISCALLVIPALTNASVIVNYNADAVAGQAAFISSLSGPVVVENFDGLADASAANGGSHQNSWESHAASYATNVGTFSLVTAGQGGSNLYNNHIMIESAATGEYGRETLSTYDRDLWLDSNDAREISWAFDNPQTNGMNAFGFLIADAADVGATLKLLFEDNSQSDSFTISPYLQSGNLGYVSVSSSMNIIGATLSFINSKGNDGWGIDDIVVGRLPEPGSILLLALGLLSLGIARKQAAR</sequence>
<evidence type="ECO:0000313" key="4">
    <source>
        <dbReference type="Proteomes" id="UP001595840"/>
    </source>
</evidence>
<evidence type="ECO:0000259" key="2">
    <source>
        <dbReference type="Pfam" id="PF07589"/>
    </source>
</evidence>